<accession>A0ABR7IZM9</accession>
<dbReference type="Pfam" id="PF04738">
    <property type="entry name" value="Lant_dehydr_N"/>
    <property type="match status" value="1"/>
</dbReference>
<evidence type="ECO:0000313" key="2">
    <source>
        <dbReference type="EMBL" id="MBC5835241.1"/>
    </source>
</evidence>
<evidence type="ECO:0000313" key="3">
    <source>
        <dbReference type="Proteomes" id="UP000605990"/>
    </source>
</evidence>
<dbReference type="EMBL" id="JACRUN010000005">
    <property type="protein sequence ID" value="MBC5835241.1"/>
    <property type="molecule type" value="Genomic_DNA"/>
</dbReference>
<keyword evidence="3" id="KW-1185">Reference proteome</keyword>
<proteinExistence type="predicted"/>
<name>A0ABR7IZM9_9FLAO</name>
<comment type="caution">
    <text evidence="2">The sequence shown here is derived from an EMBL/GenBank/DDBJ whole genome shotgun (WGS) entry which is preliminary data.</text>
</comment>
<dbReference type="Proteomes" id="UP000605990">
    <property type="component" value="Unassembled WGS sequence"/>
</dbReference>
<protein>
    <submittedName>
        <fullName evidence="2">Lantibiotic dehydratase family protein</fullName>
    </submittedName>
</protein>
<dbReference type="RefSeq" id="WP_166131470.1">
    <property type="nucleotide sequence ID" value="NZ_JAANOQ010000011.1"/>
</dbReference>
<gene>
    <name evidence="2" type="ORF">H8R27_10115</name>
</gene>
<feature type="domain" description="Lantibiotic dehydratase N-terminal" evidence="1">
    <location>
        <begin position="43"/>
        <end position="685"/>
    </location>
</feature>
<sequence>MKANSISCFDTFILRTPLFPINFYTQLLTDYSCNKLVEVLDNNLIKEAIKIASPELIAEIDKLLSNPKQILPNKKINLELALLKYMARLSSRATPFGNFAGCSTGIFASETSIQIDNIDKHKVFTQFDMHYWIGLLQDISKNPFVQSHLVYYPNSSLYKVADFYRYIEYQYVNKKREHTLSSFRVNPVLDILIENSKKGLKFNELIELIIADASEFEEASEFVLGLINNQILVSELDATITGNFDIKRIVKILETITDFSLECNVLSEMDLLLEGKVNLVDSKHQFESLRKLVEKFDSKFEEKYLLQTDLYKKTICATLDKKVSFKINKALQFLSKIRKNKENGNLIDFKKAFQKRYETREMPLSVVLDSELGIGYLQNTKMNDTHTVLDNFSFENKSKSNSTTEEWIKLDYILEKKLKDAIRNSQDVILLDDKDFDFIENVNQNIPNTFSVMVEILSKNKEEVISIESSGNYSAAKLIGRFCNGDEAIHNLANEIIKKEAELNPNKILAEIVHIPQSRTGNVLRRPCLRDYEIPYLANSILPSANQITIEDLYVSIKNNKVVLKSKSLNKEIIPCLSNAHNYSYNSLPIYHFLCDLQGQSVQPIPSFNWGILKNHHNYFPRVIYSGVILSKAKWIVNYNELEEFVKLIFTNQMINDFKSWKQVRKIPQYVNLVNGDNTLLLDLNLEIGIILFLKTIKPNSKIILEEFLFEDNSVVKDVDSNSFANQFVVSFYKVNKNE</sequence>
<reference evidence="2 3" key="1">
    <citation type="submission" date="2020-08" db="EMBL/GenBank/DDBJ databases">
        <title>Description of novel Flavobacterium F-408 isolate.</title>
        <authorList>
            <person name="Saticioglu I.B."/>
            <person name="Duman M."/>
            <person name="Altun S."/>
        </authorList>
    </citation>
    <scope>NUCLEOTIDE SEQUENCE [LARGE SCALE GENOMIC DNA]</scope>
    <source>
        <strain evidence="2 3">F-408</strain>
    </source>
</reference>
<dbReference type="InterPro" id="IPR006827">
    <property type="entry name" value="Lant_deHydtase_N"/>
</dbReference>
<organism evidence="2 3">
    <name type="scientific">Flavobacterium bernardetii</name>
    <dbReference type="NCBI Taxonomy" id="2813823"/>
    <lineage>
        <taxon>Bacteria</taxon>
        <taxon>Pseudomonadati</taxon>
        <taxon>Bacteroidota</taxon>
        <taxon>Flavobacteriia</taxon>
        <taxon>Flavobacteriales</taxon>
        <taxon>Flavobacteriaceae</taxon>
        <taxon>Flavobacterium</taxon>
    </lineage>
</organism>
<evidence type="ECO:0000259" key="1">
    <source>
        <dbReference type="Pfam" id="PF04738"/>
    </source>
</evidence>